<dbReference type="InterPro" id="IPR039329">
    <property type="entry name" value="SIAE"/>
</dbReference>
<feature type="signal peptide" evidence="2">
    <location>
        <begin position="1"/>
        <end position="19"/>
    </location>
</feature>
<keyword evidence="5" id="KW-1185">Reference proteome</keyword>
<dbReference type="AlphaFoldDB" id="A0A846MV46"/>
<dbReference type="InterPro" id="IPR008979">
    <property type="entry name" value="Galactose-bd-like_sf"/>
</dbReference>
<evidence type="ECO:0000256" key="2">
    <source>
        <dbReference type="SAM" id="SignalP"/>
    </source>
</evidence>
<dbReference type="EC" id="3.1.1.53" evidence="4"/>
<evidence type="ECO:0000313" key="5">
    <source>
        <dbReference type="Proteomes" id="UP000570514"/>
    </source>
</evidence>
<dbReference type="Gene3D" id="2.60.40.10">
    <property type="entry name" value="Immunoglobulins"/>
    <property type="match status" value="1"/>
</dbReference>
<evidence type="ECO:0000256" key="1">
    <source>
        <dbReference type="ARBA" id="ARBA00022801"/>
    </source>
</evidence>
<dbReference type="SUPFAM" id="SSF52266">
    <property type="entry name" value="SGNH hydrolase"/>
    <property type="match status" value="1"/>
</dbReference>
<sequence>MKLRVLSVAALIAAVPASAAGLINPVFQDHAVLQRDQPIRIWGTASPNARITATLGTNTAEAVADAQGRWHSELSAMTAGGPYTLKLTSSDGTSQTLSDLLIGDVYLCSGQSNMAFRAMEAIDAGPDIQVSANDAIRLMSVANITKATPQTELPKPGTWGAAEPKTVVNFSAACYFFGRELQKSAHVPLGLIQSAWSGANITSFMSAEVLKRAGGNDMRLDALAIYAHDPKEGVKHWGEIAESYWTKKLGYALWKAPEKSATWAVAPKDLGIWTEWGVPALAHYAGHVWFRTSVSLTEEQAKQAATLSLGTITEEDQTWVNGAFIASTFGYGEPRKYELKANTLHAGDNDILIDVYCGWRGCGMFGAPEARAITLADGSSVKLNGSWRYLMDATASTPRIPWGATAGITMAYNGMIAPLGDLGLKGVLWYQGESNSSEPEAYRGLLKEWMADWRQQFKAPNLPFLIVQLPDYGLPPFKPEESDWARLRESQRLAVNEDGHAGLAVTIDIGDHMGLHPSNKQEVGRRLAQVAKRVVYGDANAKSGPAPQSVTRKGGVVTVRFSGINGKLAAVNAADPIGFELCDSKACQFTPAHIQGETVTIAVPKGLTPTKLRYCWGDGPVCTLYDSSRLPAVPFESKITP</sequence>
<dbReference type="InterPro" id="IPR013783">
    <property type="entry name" value="Ig-like_fold"/>
</dbReference>
<dbReference type="Pfam" id="PF03629">
    <property type="entry name" value="SASA"/>
    <property type="match status" value="1"/>
</dbReference>
<proteinExistence type="predicted"/>
<organism evidence="4 5">
    <name type="scientific">Rhizomicrobium palustre</name>
    <dbReference type="NCBI Taxonomy" id="189966"/>
    <lineage>
        <taxon>Bacteria</taxon>
        <taxon>Pseudomonadati</taxon>
        <taxon>Pseudomonadota</taxon>
        <taxon>Alphaproteobacteria</taxon>
        <taxon>Micropepsales</taxon>
        <taxon>Micropepsaceae</taxon>
        <taxon>Rhizomicrobium</taxon>
    </lineage>
</organism>
<feature type="domain" description="Sialate O-acetylesterase" evidence="3">
    <location>
        <begin position="423"/>
        <end position="530"/>
    </location>
</feature>
<dbReference type="SUPFAM" id="SSF49785">
    <property type="entry name" value="Galactose-binding domain-like"/>
    <property type="match status" value="1"/>
</dbReference>
<dbReference type="PANTHER" id="PTHR22901:SF0">
    <property type="entry name" value="SIALATE O-ACETYLESTERASE"/>
    <property type="match status" value="1"/>
</dbReference>
<dbReference type="RefSeq" id="WP_167080981.1">
    <property type="nucleotide sequence ID" value="NZ_BAAADC010000001.1"/>
</dbReference>
<comment type="caution">
    <text evidence="4">The sequence shown here is derived from an EMBL/GenBank/DDBJ whole genome shotgun (WGS) entry which is preliminary data.</text>
</comment>
<keyword evidence="1 4" id="KW-0378">Hydrolase</keyword>
<dbReference type="Gene3D" id="3.40.50.1110">
    <property type="entry name" value="SGNH hydrolase"/>
    <property type="match status" value="1"/>
</dbReference>
<dbReference type="GO" id="GO:0005975">
    <property type="term" value="P:carbohydrate metabolic process"/>
    <property type="evidence" value="ECO:0007669"/>
    <property type="project" value="TreeGrafter"/>
</dbReference>
<dbReference type="Gene3D" id="2.60.120.260">
    <property type="entry name" value="Galactose-binding domain-like"/>
    <property type="match status" value="1"/>
</dbReference>
<dbReference type="Proteomes" id="UP000570514">
    <property type="component" value="Unassembled WGS sequence"/>
</dbReference>
<feature type="chain" id="PRO_5032609614" evidence="2">
    <location>
        <begin position="20"/>
        <end position="641"/>
    </location>
</feature>
<reference evidence="4 5" key="1">
    <citation type="submission" date="2020-03" db="EMBL/GenBank/DDBJ databases">
        <title>Genomic Encyclopedia of Type Strains, Phase IV (KMG-IV): sequencing the most valuable type-strain genomes for metagenomic binning, comparative biology and taxonomic classification.</title>
        <authorList>
            <person name="Goeker M."/>
        </authorList>
    </citation>
    <scope>NUCLEOTIDE SEQUENCE [LARGE SCALE GENOMIC DNA]</scope>
    <source>
        <strain evidence="4 5">DSM 19867</strain>
    </source>
</reference>
<dbReference type="InterPro" id="IPR005181">
    <property type="entry name" value="SASA"/>
</dbReference>
<gene>
    <name evidence="4" type="ORF">FHS83_000716</name>
</gene>
<name>A0A846MV46_9PROT</name>
<dbReference type="GO" id="GO:0001681">
    <property type="term" value="F:sialate O-acetylesterase activity"/>
    <property type="evidence" value="ECO:0007669"/>
    <property type="project" value="UniProtKB-EC"/>
</dbReference>
<evidence type="ECO:0000259" key="3">
    <source>
        <dbReference type="Pfam" id="PF03629"/>
    </source>
</evidence>
<keyword evidence="2" id="KW-0732">Signal</keyword>
<evidence type="ECO:0000313" key="4">
    <source>
        <dbReference type="EMBL" id="NIK87398.1"/>
    </source>
</evidence>
<dbReference type="PANTHER" id="PTHR22901">
    <property type="entry name" value="SIALATE O-ACETYLESTERASE"/>
    <property type="match status" value="1"/>
</dbReference>
<dbReference type="InterPro" id="IPR036514">
    <property type="entry name" value="SGNH_hydro_sf"/>
</dbReference>
<protein>
    <submittedName>
        <fullName evidence="4">Sialate O-acetylesterase</fullName>
        <ecNumber evidence="4">3.1.1.53</ecNumber>
    </submittedName>
</protein>
<dbReference type="EMBL" id="JAASRM010000001">
    <property type="protein sequence ID" value="NIK87398.1"/>
    <property type="molecule type" value="Genomic_DNA"/>
</dbReference>
<accession>A0A846MV46</accession>